<feature type="binding site" evidence="8">
    <location>
        <position position="69"/>
    </location>
    <ligand>
        <name>Ca(2+)</name>
        <dbReference type="ChEBI" id="CHEBI:29108"/>
        <label>1</label>
    </ligand>
</feature>
<feature type="binding site" evidence="8">
    <location>
        <position position="54"/>
    </location>
    <ligand>
        <name>Zn(2+)</name>
        <dbReference type="ChEBI" id="CHEBI:29105"/>
        <label>1</label>
    </ligand>
</feature>
<dbReference type="GO" id="GO:0004222">
    <property type="term" value="F:metalloendopeptidase activity"/>
    <property type="evidence" value="ECO:0007669"/>
    <property type="project" value="InterPro"/>
</dbReference>
<keyword evidence="4" id="KW-0378">Hydrolase</keyword>
<evidence type="ECO:0000313" key="11">
    <source>
        <dbReference type="WBParaSite" id="SMUV_0000947501-mRNA-1"/>
    </source>
</evidence>
<keyword evidence="10" id="KW-1185">Reference proteome</keyword>
<dbReference type="Proteomes" id="UP000046393">
    <property type="component" value="Unplaced"/>
</dbReference>
<dbReference type="InterPro" id="IPR033739">
    <property type="entry name" value="M10A_MMP"/>
</dbReference>
<feature type="domain" description="Peptidase metallopeptidase" evidence="9">
    <location>
        <begin position="1"/>
        <end position="146"/>
    </location>
</feature>
<accession>A0A0N5AX08</accession>
<evidence type="ECO:0000256" key="1">
    <source>
        <dbReference type="ARBA" id="ARBA00010370"/>
    </source>
</evidence>
<evidence type="ECO:0000256" key="7">
    <source>
        <dbReference type="PIRSR" id="PIRSR621190-1"/>
    </source>
</evidence>
<keyword evidence="6" id="KW-0482">Metalloprotease</keyword>
<sequence>MIRRAITEAFNTWSEVIPLNFTEVTTAGDIKISFQSKDHGNCPPFDGPGQVLAHATEPNGNPSFVHFDDEEYWVYRNENKLRRYPFTDLLNVAIHEIGHTLGLDHSEADDAIMNAQYNYPFDRYGRYIGGTLREDDIRRIQQLYGSRHSGERATTTAPPHFTTWYWGPWFGGEIPDYN</sequence>
<dbReference type="InterPro" id="IPR006026">
    <property type="entry name" value="Peptidase_Metallo"/>
</dbReference>
<dbReference type="Gene3D" id="3.40.390.10">
    <property type="entry name" value="Collagenase (Catalytic Domain)"/>
    <property type="match status" value="1"/>
</dbReference>
<keyword evidence="5 8" id="KW-0862">Zinc</keyword>
<keyword evidence="2" id="KW-0645">Protease</keyword>
<proteinExistence type="inferred from homology"/>
<dbReference type="CDD" id="cd04278">
    <property type="entry name" value="ZnMc_MMP"/>
    <property type="match status" value="1"/>
</dbReference>
<dbReference type="GO" id="GO:0030198">
    <property type="term" value="P:extracellular matrix organization"/>
    <property type="evidence" value="ECO:0007669"/>
    <property type="project" value="TreeGrafter"/>
</dbReference>
<dbReference type="SUPFAM" id="SSF55486">
    <property type="entry name" value="Metalloproteases ('zincins'), catalytic domain"/>
    <property type="match status" value="1"/>
</dbReference>
<dbReference type="SMART" id="SM00235">
    <property type="entry name" value="ZnMc"/>
    <property type="match status" value="1"/>
</dbReference>
<feature type="binding site" evidence="8">
    <location>
        <position position="47"/>
    </location>
    <ligand>
        <name>Ca(2+)</name>
        <dbReference type="ChEBI" id="CHEBI:29108"/>
        <label>3</label>
    </ligand>
</feature>
<dbReference type="GO" id="GO:0006508">
    <property type="term" value="P:proteolysis"/>
    <property type="evidence" value="ECO:0007669"/>
    <property type="project" value="UniProtKB-KW"/>
</dbReference>
<dbReference type="InterPro" id="IPR024079">
    <property type="entry name" value="MetalloPept_cat_dom_sf"/>
</dbReference>
<evidence type="ECO:0000256" key="2">
    <source>
        <dbReference type="ARBA" id="ARBA00022670"/>
    </source>
</evidence>
<feature type="binding site" evidence="8">
    <location>
        <position position="99"/>
    </location>
    <ligand>
        <name>Zn(2+)</name>
        <dbReference type="ChEBI" id="CHEBI:29105"/>
        <label>2</label>
        <note>catalytic</note>
    </ligand>
</feature>
<dbReference type="GO" id="GO:0030574">
    <property type="term" value="P:collagen catabolic process"/>
    <property type="evidence" value="ECO:0007669"/>
    <property type="project" value="TreeGrafter"/>
</dbReference>
<dbReference type="Pfam" id="PF00413">
    <property type="entry name" value="Peptidase_M10"/>
    <property type="match status" value="1"/>
</dbReference>
<feature type="binding site" evidence="8">
    <location>
        <position position="71"/>
    </location>
    <ligand>
        <name>Ca(2+)</name>
        <dbReference type="ChEBI" id="CHEBI:29108"/>
        <label>3</label>
    </ligand>
</feature>
<feature type="binding site" evidence="8">
    <location>
        <position position="29"/>
    </location>
    <ligand>
        <name>Ca(2+)</name>
        <dbReference type="ChEBI" id="CHEBI:29108"/>
        <label>2</label>
    </ligand>
</feature>
<keyword evidence="3 8" id="KW-0479">Metal-binding</keyword>
<feature type="binding site" evidence="8">
    <location>
        <position position="66"/>
    </location>
    <ligand>
        <name>Zn(2+)</name>
        <dbReference type="ChEBI" id="CHEBI:29105"/>
        <label>1</label>
    </ligand>
</feature>
<comment type="cofactor">
    <cofactor evidence="8">
        <name>Zn(2+)</name>
        <dbReference type="ChEBI" id="CHEBI:29105"/>
    </cofactor>
    <text evidence="8">Binds 2 Zn(2+) ions per subunit.</text>
</comment>
<evidence type="ECO:0000256" key="5">
    <source>
        <dbReference type="ARBA" id="ARBA00022833"/>
    </source>
</evidence>
<feature type="binding site" evidence="8">
    <location>
        <position position="105"/>
    </location>
    <ligand>
        <name>Zn(2+)</name>
        <dbReference type="ChEBI" id="CHEBI:29105"/>
        <label>2</label>
        <note>catalytic</note>
    </ligand>
</feature>
<feature type="binding site" evidence="8">
    <location>
        <position position="46"/>
    </location>
    <ligand>
        <name>Ca(2+)</name>
        <dbReference type="ChEBI" id="CHEBI:29108"/>
        <label>3</label>
    </ligand>
</feature>
<feature type="binding site" evidence="8">
    <location>
        <position position="95"/>
    </location>
    <ligand>
        <name>Zn(2+)</name>
        <dbReference type="ChEBI" id="CHEBI:29105"/>
        <label>2</label>
        <note>catalytic</note>
    </ligand>
</feature>
<dbReference type="PANTHER" id="PTHR10201">
    <property type="entry name" value="MATRIX METALLOPROTEINASE"/>
    <property type="match status" value="1"/>
</dbReference>
<evidence type="ECO:0000256" key="4">
    <source>
        <dbReference type="ARBA" id="ARBA00022801"/>
    </source>
</evidence>
<feature type="active site" evidence="7">
    <location>
        <position position="96"/>
    </location>
</feature>
<dbReference type="GO" id="GO:0008270">
    <property type="term" value="F:zinc ion binding"/>
    <property type="evidence" value="ECO:0007669"/>
    <property type="project" value="InterPro"/>
</dbReference>
<evidence type="ECO:0000313" key="10">
    <source>
        <dbReference type="Proteomes" id="UP000046393"/>
    </source>
</evidence>
<comment type="cofactor">
    <cofactor evidence="8">
        <name>Ca(2+)</name>
        <dbReference type="ChEBI" id="CHEBI:29108"/>
    </cofactor>
    <text evidence="8">Can bind about 5 Ca(2+) ions per subunit.</text>
</comment>
<feature type="binding site" evidence="8">
    <location>
        <position position="71"/>
    </location>
    <ligand>
        <name>Ca(2+)</name>
        <dbReference type="ChEBI" id="CHEBI:29108"/>
        <label>1</label>
    </ligand>
</feature>
<evidence type="ECO:0000259" key="9">
    <source>
        <dbReference type="SMART" id="SM00235"/>
    </source>
</evidence>
<keyword evidence="8" id="KW-0106">Calcium</keyword>
<reference evidence="11" key="1">
    <citation type="submission" date="2017-02" db="UniProtKB">
        <authorList>
            <consortium name="WormBaseParasite"/>
        </authorList>
    </citation>
    <scope>IDENTIFICATION</scope>
</reference>
<evidence type="ECO:0000256" key="3">
    <source>
        <dbReference type="ARBA" id="ARBA00022723"/>
    </source>
</evidence>
<comment type="similarity">
    <text evidence="1">Belongs to the peptidase M10A family.</text>
</comment>
<dbReference type="AlphaFoldDB" id="A0A0N5AX08"/>
<organism evidence="10 11">
    <name type="scientific">Syphacia muris</name>
    <dbReference type="NCBI Taxonomy" id="451379"/>
    <lineage>
        <taxon>Eukaryota</taxon>
        <taxon>Metazoa</taxon>
        <taxon>Ecdysozoa</taxon>
        <taxon>Nematoda</taxon>
        <taxon>Chromadorea</taxon>
        <taxon>Rhabditida</taxon>
        <taxon>Spirurina</taxon>
        <taxon>Oxyuridomorpha</taxon>
        <taxon>Oxyuroidea</taxon>
        <taxon>Oxyuridae</taxon>
        <taxon>Syphacia</taxon>
    </lineage>
</organism>
<feature type="binding site" evidence="8">
    <location>
        <position position="39"/>
    </location>
    <ligand>
        <name>Zn(2+)</name>
        <dbReference type="ChEBI" id="CHEBI:29105"/>
        <label>1</label>
    </ligand>
</feature>
<dbReference type="STRING" id="451379.A0A0N5AX08"/>
<protein>
    <submittedName>
        <fullName evidence="11">ZnMc domain-containing protein</fullName>
    </submittedName>
</protein>
<feature type="binding site" evidence="8">
    <location>
        <position position="68"/>
    </location>
    <ligand>
        <name>Ca(2+)</name>
        <dbReference type="ChEBI" id="CHEBI:29108"/>
        <label>3</label>
    </ligand>
</feature>
<evidence type="ECO:0000256" key="6">
    <source>
        <dbReference type="ARBA" id="ARBA00023049"/>
    </source>
</evidence>
<dbReference type="InterPro" id="IPR001818">
    <property type="entry name" value="Pept_M10_metallopeptidase"/>
</dbReference>
<evidence type="ECO:0000256" key="8">
    <source>
        <dbReference type="PIRSR" id="PIRSR621190-2"/>
    </source>
</evidence>
<dbReference type="PRINTS" id="PR00138">
    <property type="entry name" value="MATRIXIN"/>
</dbReference>
<dbReference type="WBParaSite" id="SMUV_0000947501-mRNA-1">
    <property type="protein sequence ID" value="SMUV_0000947501-mRNA-1"/>
    <property type="gene ID" value="SMUV_0000947501"/>
</dbReference>
<dbReference type="PANTHER" id="PTHR10201:SF323">
    <property type="entry name" value="MATRIX METALLOPROTEINASE-21"/>
    <property type="match status" value="1"/>
</dbReference>
<feature type="binding site" evidence="8">
    <location>
        <position position="113"/>
    </location>
    <ligand>
        <name>Zn(2+)</name>
        <dbReference type="ChEBI" id="CHEBI:29105"/>
        <label>2</label>
        <note>catalytic</note>
    </ligand>
</feature>
<dbReference type="GO" id="GO:0031012">
    <property type="term" value="C:extracellular matrix"/>
    <property type="evidence" value="ECO:0007669"/>
    <property type="project" value="InterPro"/>
</dbReference>
<dbReference type="InterPro" id="IPR021190">
    <property type="entry name" value="Pept_M10A"/>
</dbReference>
<name>A0A0N5AX08_9BILA</name>